<dbReference type="GO" id="GO:0005686">
    <property type="term" value="C:U2 snRNP"/>
    <property type="evidence" value="ECO:0007669"/>
    <property type="project" value="TreeGrafter"/>
</dbReference>
<dbReference type="GO" id="GO:0000398">
    <property type="term" value="P:mRNA splicing, via spliceosome"/>
    <property type="evidence" value="ECO:0007669"/>
    <property type="project" value="TreeGrafter"/>
</dbReference>
<dbReference type="PANTHER" id="PTHR20978">
    <property type="entry name" value="SPLICING FACTOR 3B SUBUNIT 5"/>
    <property type="match status" value="1"/>
</dbReference>
<gene>
    <name evidence="1" type="ORF">TPSB3V08_LOCUS11402</name>
</gene>
<sequence>MEEESLSLALQVKALQLKLDKQEKLSSNYQKGNDSNDKQKTNSKRIEAFFSETMGEDKSVWLADSGPSLHITFHRDFFSELRPVGKIKRHKMGDRYNIHSQLEHLQSKYIGTGHADTTKFEWLVNQHRDSYASYMGHFDLLNFFAISENEAKARVRFNLMERMLQPCGPPPEKPED</sequence>
<dbReference type="InterPro" id="IPR009846">
    <property type="entry name" value="SF3b5/RDS3-10"/>
</dbReference>
<dbReference type="PANTHER" id="PTHR20978:SF0">
    <property type="entry name" value="SPLICING FACTOR 3B SUBUNIT 5"/>
    <property type="match status" value="1"/>
</dbReference>
<proteinExistence type="predicted"/>
<dbReference type="EMBL" id="OD012268">
    <property type="protein sequence ID" value="CAD7416928.1"/>
    <property type="molecule type" value="Genomic_DNA"/>
</dbReference>
<protein>
    <recommendedName>
        <fullName evidence="2">Splicing factor 3B subunit 5</fullName>
    </recommendedName>
</protein>
<evidence type="ECO:0008006" key="2">
    <source>
        <dbReference type="Google" id="ProtNLM"/>
    </source>
</evidence>
<name>A0A7R9DLG0_TIMPO</name>
<dbReference type="GO" id="GO:0071011">
    <property type="term" value="C:precatalytic spliceosome"/>
    <property type="evidence" value="ECO:0007669"/>
    <property type="project" value="TreeGrafter"/>
</dbReference>
<accession>A0A7R9DLG0</accession>
<dbReference type="AlphaFoldDB" id="A0A7R9DLG0"/>
<evidence type="ECO:0000313" key="1">
    <source>
        <dbReference type="EMBL" id="CAD7416928.1"/>
    </source>
</evidence>
<dbReference type="Pfam" id="PF07189">
    <property type="entry name" value="SF3b10"/>
    <property type="match status" value="1"/>
</dbReference>
<organism evidence="1">
    <name type="scientific">Timema poppense</name>
    <name type="common">Walking stick</name>
    <dbReference type="NCBI Taxonomy" id="170557"/>
    <lineage>
        <taxon>Eukaryota</taxon>
        <taxon>Metazoa</taxon>
        <taxon>Ecdysozoa</taxon>
        <taxon>Arthropoda</taxon>
        <taxon>Hexapoda</taxon>
        <taxon>Insecta</taxon>
        <taxon>Pterygota</taxon>
        <taxon>Neoptera</taxon>
        <taxon>Polyneoptera</taxon>
        <taxon>Phasmatodea</taxon>
        <taxon>Timematodea</taxon>
        <taxon>Timematoidea</taxon>
        <taxon>Timematidae</taxon>
        <taxon>Timema</taxon>
    </lineage>
</organism>
<reference evidence="1" key="1">
    <citation type="submission" date="2020-11" db="EMBL/GenBank/DDBJ databases">
        <authorList>
            <person name="Tran Van P."/>
        </authorList>
    </citation>
    <scope>NUCLEOTIDE SEQUENCE</scope>
</reference>